<evidence type="ECO:0000313" key="1">
    <source>
        <dbReference type="EMBL" id="MEQ2274659.1"/>
    </source>
</evidence>
<organism evidence="1 2">
    <name type="scientific">Xenotaenia resolanae</name>
    <dbReference type="NCBI Taxonomy" id="208358"/>
    <lineage>
        <taxon>Eukaryota</taxon>
        <taxon>Metazoa</taxon>
        <taxon>Chordata</taxon>
        <taxon>Craniata</taxon>
        <taxon>Vertebrata</taxon>
        <taxon>Euteleostomi</taxon>
        <taxon>Actinopterygii</taxon>
        <taxon>Neopterygii</taxon>
        <taxon>Teleostei</taxon>
        <taxon>Neoteleostei</taxon>
        <taxon>Acanthomorphata</taxon>
        <taxon>Ovalentaria</taxon>
        <taxon>Atherinomorphae</taxon>
        <taxon>Cyprinodontiformes</taxon>
        <taxon>Goodeidae</taxon>
        <taxon>Xenotaenia</taxon>
    </lineage>
</organism>
<keyword evidence="2" id="KW-1185">Reference proteome</keyword>
<sequence length="150" mass="16750">MCSVLQLCRDKKKKNATMCCLVDSSQRGLEISRGADSSVVWSVIEKKRARERGWKRKARGQYGPGDFSLFFSSLSSLSGPVAYLSSQPAVRRRSPFASLHLSLPHHLFSFSPSSHPLSLSLSLPFSFSPYQSRGEPAEIKCSLYKPKHIM</sequence>
<comment type="caution">
    <text evidence="1">The sequence shown here is derived from an EMBL/GenBank/DDBJ whole genome shotgun (WGS) entry which is preliminary data.</text>
</comment>
<dbReference type="EMBL" id="JAHRIM010080261">
    <property type="protein sequence ID" value="MEQ2274659.1"/>
    <property type="molecule type" value="Genomic_DNA"/>
</dbReference>
<name>A0ABV0WZY5_9TELE</name>
<protein>
    <submittedName>
        <fullName evidence="1">Uncharacterized protein</fullName>
    </submittedName>
</protein>
<proteinExistence type="predicted"/>
<gene>
    <name evidence="1" type="ORF">XENORESO_005085</name>
</gene>
<dbReference type="Proteomes" id="UP001444071">
    <property type="component" value="Unassembled WGS sequence"/>
</dbReference>
<evidence type="ECO:0000313" key="2">
    <source>
        <dbReference type="Proteomes" id="UP001444071"/>
    </source>
</evidence>
<reference evidence="1 2" key="1">
    <citation type="submission" date="2021-06" db="EMBL/GenBank/DDBJ databases">
        <authorList>
            <person name="Palmer J.M."/>
        </authorList>
    </citation>
    <scope>NUCLEOTIDE SEQUENCE [LARGE SCALE GENOMIC DNA]</scope>
    <source>
        <strain evidence="1 2">XR_2019</strain>
        <tissue evidence="1">Muscle</tissue>
    </source>
</reference>
<accession>A0ABV0WZY5</accession>